<feature type="compositionally biased region" description="Polar residues" evidence="1">
    <location>
        <begin position="223"/>
        <end position="233"/>
    </location>
</feature>
<dbReference type="EMBL" id="JASJQH010001720">
    <property type="protein sequence ID" value="KAK9760894.1"/>
    <property type="molecule type" value="Genomic_DNA"/>
</dbReference>
<evidence type="ECO:0000313" key="4">
    <source>
        <dbReference type="Proteomes" id="UP001479436"/>
    </source>
</evidence>
<reference evidence="3 4" key="1">
    <citation type="submission" date="2023-04" db="EMBL/GenBank/DDBJ databases">
        <title>Genome of Basidiobolus ranarum AG-B5.</title>
        <authorList>
            <person name="Stajich J.E."/>
            <person name="Carter-House D."/>
            <person name="Gryganskyi A."/>
        </authorList>
    </citation>
    <scope>NUCLEOTIDE SEQUENCE [LARGE SCALE GENOMIC DNA]</scope>
    <source>
        <strain evidence="3 4">AG-B5</strain>
    </source>
</reference>
<feature type="region of interest" description="Disordered" evidence="1">
    <location>
        <begin position="189"/>
        <end position="233"/>
    </location>
</feature>
<name>A0ABR2WHA2_9FUNG</name>
<keyword evidence="2" id="KW-0812">Transmembrane</keyword>
<gene>
    <name evidence="3" type="ORF">K7432_014638</name>
</gene>
<evidence type="ECO:0000256" key="1">
    <source>
        <dbReference type="SAM" id="MobiDB-lite"/>
    </source>
</evidence>
<feature type="transmembrane region" description="Helical" evidence="2">
    <location>
        <begin position="14"/>
        <end position="34"/>
    </location>
</feature>
<feature type="transmembrane region" description="Helical" evidence="2">
    <location>
        <begin position="128"/>
        <end position="148"/>
    </location>
</feature>
<keyword evidence="4" id="KW-1185">Reference proteome</keyword>
<keyword evidence="2" id="KW-0472">Membrane</keyword>
<comment type="caution">
    <text evidence="3">The sequence shown here is derived from an EMBL/GenBank/DDBJ whole genome shotgun (WGS) entry which is preliminary data.</text>
</comment>
<accession>A0ABR2WHA2</accession>
<evidence type="ECO:0000313" key="3">
    <source>
        <dbReference type="EMBL" id="KAK9760894.1"/>
    </source>
</evidence>
<feature type="compositionally biased region" description="Basic and acidic residues" evidence="1">
    <location>
        <begin position="189"/>
        <end position="222"/>
    </location>
</feature>
<protein>
    <submittedName>
        <fullName evidence="3">Uncharacterized protein</fullName>
    </submittedName>
</protein>
<keyword evidence="2" id="KW-1133">Transmembrane helix</keyword>
<dbReference type="Proteomes" id="UP001479436">
    <property type="component" value="Unassembled WGS sequence"/>
</dbReference>
<feature type="transmembrane region" description="Helical" evidence="2">
    <location>
        <begin position="62"/>
        <end position="80"/>
    </location>
</feature>
<feature type="transmembrane region" description="Helical" evidence="2">
    <location>
        <begin position="101"/>
        <end position="122"/>
    </location>
</feature>
<sequence>MYIRCRSSTNHRKLLTAVIVPTWGIRFCLCLWLITTIEGPDNKIGEVCNTVMNYDLSAVMQYIKIASELLILLFFMEHLVKLVRHEPPTKMTSTKAWKHLLINNCIFTGLIALSEILVGQITVYLTDYLFLTYSVVNLIQSLLLIFIVEDTRKVFVESYSRSNGISNGYHLDRYSHAQSPTGVAMLTRADDIPDQGKPKQSKDGVENEWRSSWEQKVDRKSSSENSLCPSAIP</sequence>
<organism evidence="3 4">
    <name type="scientific">Basidiobolus ranarum</name>
    <dbReference type="NCBI Taxonomy" id="34480"/>
    <lineage>
        <taxon>Eukaryota</taxon>
        <taxon>Fungi</taxon>
        <taxon>Fungi incertae sedis</taxon>
        <taxon>Zoopagomycota</taxon>
        <taxon>Entomophthoromycotina</taxon>
        <taxon>Basidiobolomycetes</taxon>
        <taxon>Basidiobolales</taxon>
        <taxon>Basidiobolaceae</taxon>
        <taxon>Basidiobolus</taxon>
    </lineage>
</organism>
<proteinExistence type="predicted"/>
<evidence type="ECO:0000256" key="2">
    <source>
        <dbReference type="SAM" id="Phobius"/>
    </source>
</evidence>